<gene>
    <name evidence="2" type="ORF">P0Y49_10795</name>
</gene>
<dbReference type="Pfam" id="PF16103">
    <property type="entry name" value="DUF4822"/>
    <property type="match status" value="1"/>
</dbReference>
<reference evidence="2" key="1">
    <citation type="submission" date="2023-03" db="EMBL/GenBank/DDBJ databases">
        <title>Andean soil-derived lignocellulolytic bacterial consortium as a source of novel taxa and putative plastic-active enzymes.</title>
        <authorList>
            <person name="Diaz-Garcia L."/>
            <person name="Chuvochina M."/>
            <person name="Feuerriegel G."/>
            <person name="Bunk B."/>
            <person name="Sproer C."/>
            <person name="Streit W.R."/>
            <person name="Rodriguez L.M."/>
            <person name="Overmann J."/>
            <person name="Jimenez D.J."/>
        </authorList>
    </citation>
    <scope>NUCLEOTIDE SEQUENCE</scope>
    <source>
        <strain evidence="2">MAG 3858</strain>
    </source>
</reference>
<dbReference type="Gene3D" id="2.40.128.540">
    <property type="entry name" value="Domain of unknown function DUF4822"/>
    <property type="match status" value="1"/>
</dbReference>
<sequence length="34" mass="4150">MTKDEFTYRIYPNNDDKTVYFDIIHTSTTHKEPK</sequence>
<evidence type="ECO:0000313" key="3">
    <source>
        <dbReference type="Proteomes" id="UP001214530"/>
    </source>
</evidence>
<organism evidence="2 3">
    <name type="scientific">Candidatus Pedobacter colombiensis</name>
    <dbReference type="NCBI Taxonomy" id="3121371"/>
    <lineage>
        <taxon>Bacteria</taxon>
        <taxon>Pseudomonadati</taxon>
        <taxon>Bacteroidota</taxon>
        <taxon>Sphingobacteriia</taxon>
        <taxon>Sphingobacteriales</taxon>
        <taxon>Sphingobacteriaceae</taxon>
        <taxon>Pedobacter</taxon>
    </lineage>
</organism>
<evidence type="ECO:0000313" key="2">
    <source>
        <dbReference type="EMBL" id="WEK21623.1"/>
    </source>
</evidence>
<accession>A0AAJ5WA36</accession>
<name>A0AAJ5WA36_9SPHI</name>
<evidence type="ECO:0000259" key="1">
    <source>
        <dbReference type="Pfam" id="PF16103"/>
    </source>
</evidence>
<dbReference type="EMBL" id="CP119313">
    <property type="protein sequence ID" value="WEK21623.1"/>
    <property type="molecule type" value="Genomic_DNA"/>
</dbReference>
<dbReference type="AlphaFoldDB" id="A0AAJ5WA36"/>
<proteinExistence type="predicted"/>
<dbReference type="Proteomes" id="UP001214530">
    <property type="component" value="Chromosome"/>
</dbReference>
<dbReference type="InterPro" id="IPR032247">
    <property type="entry name" value="DUF4822"/>
</dbReference>
<feature type="domain" description="DUF4822" evidence="1">
    <location>
        <begin position="1"/>
        <end position="33"/>
    </location>
</feature>
<protein>
    <submittedName>
        <fullName evidence="2">DUF4822 domain-containing protein</fullName>
    </submittedName>
</protein>